<feature type="active site" description="Schiff-base intermediate with substrate; via pyruvic acid; for decarboxylase activity" evidence="11">
    <location>
        <position position="259"/>
    </location>
</feature>
<keyword evidence="2 11" id="KW-0444">Lipid biosynthesis</keyword>
<comment type="function">
    <text evidence="11">Catalyzes the formation of phosphatidylethanolamine (PtdEtn) from phosphatidylserine (PtdSer).</text>
</comment>
<evidence type="ECO:0000256" key="10">
    <source>
        <dbReference type="ARBA" id="ARBA00023317"/>
    </source>
</evidence>
<dbReference type="PANTHER" id="PTHR10067">
    <property type="entry name" value="PHOSPHATIDYLSERINE DECARBOXYLASE"/>
    <property type="match status" value="1"/>
</dbReference>
<keyword evidence="11" id="KW-1003">Cell membrane</keyword>
<comment type="catalytic activity">
    <reaction evidence="11">
        <text>a 1,2-diacyl-sn-glycero-3-phospho-L-serine + H(+) = a 1,2-diacyl-sn-glycero-3-phosphoethanolamine + CO2</text>
        <dbReference type="Rhea" id="RHEA:20828"/>
        <dbReference type="ChEBI" id="CHEBI:15378"/>
        <dbReference type="ChEBI" id="CHEBI:16526"/>
        <dbReference type="ChEBI" id="CHEBI:57262"/>
        <dbReference type="ChEBI" id="CHEBI:64612"/>
        <dbReference type="EC" id="4.1.1.65"/>
    </reaction>
</comment>
<dbReference type="InterPro" id="IPR033177">
    <property type="entry name" value="PSD-B"/>
</dbReference>
<organism evidence="12 13">
    <name type="scientific">Waddlia chondrophila (strain ATCC VR-1470 / WSU 86-1044)</name>
    <dbReference type="NCBI Taxonomy" id="716544"/>
    <lineage>
        <taxon>Bacteria</taxon>
        <taxon>Pseudomonadati</taxon>
        <taxon>Chlamydiota</taxon>
        <taxon>Chlamydiia</taxon>
        <taxon>Parachlamydiales</taxon>
        <taxon>Waddliaceae</taxon>
        <taxon>Waddlia</taxon>
    </lineage>
</organism>
<evidence type="ECO:0000256" key="11">
    <source>
        <dbReference type="HAMAP-Rule" id="MF_00663"/>
    </source>
</evidence>
<keyword evidence="10 11" id="KW-0670">Pyruvate</keyword>
<dbReference type="NCBIfam" id="TIGR00163">
    <property type="entry name" value="PS_decarb"/>
    <property type="match status" value="1"/>
</dbReference>
<dbReference type="Proteomes" id="UP000001505">
    <property type="component" value="Chromosome"/>
</dbReference>
<dbReference type="InterPro" id="IPR003817">
    <property type="entry name" value="PS_Dcarbxylase"/>
</dbReference>
<keyword evidence="7 11" id="KW-0594">Phospholipid biosynthesis</keyword>
<protein>
    <recommendedName>
        <fullName evidence="11">Phosphatidylserine decarboxylase proenzyme</fullName>
        <ecNumber evidence="11">4.1.1.65</ecNumber>
    </recommendedName>
    <component>
        <recommendedName>
            <fullName evidence="11">Phosphatidylserine decarboxylase alpha chain</fullName>
        </recommendedName>
    </component>
    <component>
        <recommendedName>
            <fullName evidence="11">Phosphatidylserine decarboxylase beta chain</fullName>
        </recommendedName>
    </component>
</protein>
<keyword evidence="8 11" id="KW-0456">Lyase</keyword>
<evidence type="ECO:0000313" key="12">
    <source>
        <dbReference type="EMBL" id="ADI37483.1"/>
    </source>
</evidence>
<evidence type="ECO:0000256" key="4">
    <source>
        <dbReference type="ARBA" id="ARBA00023098"/>
    </source>
</evidence>
<keyword evidence="3 11" id="KW-0210">Decarboxylase</keyword>
<sequence>MKHAIRYIDRDTGKLEQEKVFGEKAIHFLYNHAVGSKLNRWIARSSLVSKAFGWWQKRLWTKSRVIPFIESYKIDASEFLHSPETFSSFNDFFIRKLKPEARPIDQRKETGVMPADARYLFFSNIAQTDGYVIKGRKFNLQALLQNGELAERYTRGSMVIARLCPTDYHRFHFPVDCIPTPPSLINGHLYSVNPLALRKNIRIFTENKRMITHLDSQTFGKVLFIEVGATNVGAIHQTFTPGRSYQKGDEKGYFSFGGSSIIILFEPETIIFDEDLVKASQQRIEIRCLMGQSMGIASNGSSLC</sequence>
<dbReference type="GO" id="GO:0006646">
    <property type="term" value="P:phosphatidylethanolamine biosynthetic process"/>
    <property type="evidence" value="ECO:0007669"/>
    <property type="project" value="UniProtKB-UniRule"/>
</dbReference>
<evidence type="ECO:0000256" key="8">
    <source>
        <dbReference type="ARBA" id="ARBA00023239"/>
    </source>
</evidence>
<comment type="PTM">
    <text evidence="11">Is synthesized initially as an inactive proenzyme. Formation of the active enzyme involves a self-maturation process in which the active site pyruvoyl group is generated from an internal serine residue via an autocatalytic post-translational modification. Two non-identical subunits are generated from the proenzyme in this reaction, and the pyruvate is formed at the N-terminus of the alpha chain, which is derived from the carboxyl end of the proenzyme. The autoendoproteolytic cleavage occurs by a canonical serine protease mechanism, in which the side chain hydroxyl group of the serine supplies its oxygen atom to form the C-terminus of the beta chain, while the remainder of the serine residue undergoes an oxidative deamination to produce ammonia and the pyruvoyl prosthetic group on the alpha chain. During this reaction, the Ser that is part of the protease active site of the proenzyme becomes the pyruvoyl prosthetic group, which constitutes an essential element of the active site of the mature decarboxylase.</text>
</comment>
<feature type="chain" id="PRO_5023450966" description="Phosphatidylserine decarboxylase beta chain" evidence="11">
    <location>
        <begin position="1"/>
        <end position="258"/>
    </location>
</feature>
<comment type="cofactor">
    <cofactor evidence="11">
        <name>pyruvate</name>
        <dbReference type="ChEBI" id="CHEBI:15361"/>
    </cofactor>
    <text evidence="11">Binds 1 pyruvoyl group covalently per subunit.</text>
</comment>
<feature type="chain" id="PRO_5023450965" description="Phosphatidylserine decarboxylase alpha chain" evidence="11">
    <location>
        <begin position="259"/>
        <end position="304"/>
    </location>
</feature>
<evidence type="ECO:0000256" key="6">
    <source>
        <dbReference type="ARBA" id="ARBA00023145"/>
    </source>
</evidence>
<dbReference type="PANTHER" id="PTHR10067:SF17">
    <property type="entry name" value="PHOSPHATIDYLSERINE DECARBOXYLASE PROENZYME 2"/>
    <property type="match status" value="1"/>
</dbReference>
<dbReference type="AlphaFoldDB" id="D6YTM2"/>
<dbReference type="STRING" id="716544.wcw_0108"/>
<name>D6YTM2_WADCW</name>
<dbReference type="Pfam" id="PF02666">
    <property type="entry name" value="PS_Dcarbxylase"/>
    <property type="match status" value="1"/>
</dbReference>
<gene>
    <name evidence="12" type="primary">psdD</name>
    <name evidence="11" type="synonym">psd</name>
    <name evidence="12" type="ordered locus">wcw_0108</name>
</gene>
<comment type="subunit">
    <text evidence="11">Heterodimer of a large membrane-associated beta subunit and a small pyruvoyl-containing alpha subunit.</text>
</comment>
<comment type="subcellular location">
    <subcellularLocation>
        <location evidence="11">Cell membrane</location>
        <topology evidence="11">Peripheral membrane protein</topology>
    </subcellularLocation>
</comment>
<dbReference type="NCBIfam" id="NF001941">
    <property type="entry name" value="PRK00723.1"/>
    <property type="match status" value="1"/>
</dbReference>
<evidence type="ECO:0000313" key="13">
    <source>
        <dbReference type="Proteomes" id="UP000001505"/>
    </source>
</evidence>
<dbReference type="GO" id="GO:0005886">
    <property type="term" value="C:plasma membrane"/>
    <property type="evidence" value="ECO:0007669"/>
    <property type="project" value="UniProtKB-SubCell"/>
</dbReference>
<dbReference type="InterPro" id="IPR033179">
    <property type="entry name" value="PSD_type2_pro"/>
</dbReference>
<accession>D6YTM2</accession>
<feature type="modified residue" description="Pyruvic acid (Ser); by autocatalysis" evidence="11">
    <location>
        <position position="259"/>
    </location>
</feature>
<proteinExistence type="inferred from homology"/>
<dbReference type="OrthoDB" id="9802030at2"/>
<dbReference type="EC" id="4.1.1.65" evidence="11"/>
<keyword evidence="6 11" id="KW-0865">Zymogen</keyword>
<evidence type="ECO:0000256" key="5">
    <source>
        <dbReference type="ARBA" id="ARBA00023136"/>
    </source>
</evidence>
<reference evidence="12 13" key="1">
    <citation type="journal article" date="2010" name="PLoS ONE">
        <title>The Waddlia genome: a window into chlamydial biology.</title>
        <authorList>
            <person name="Bertelli C."/>
            <person name="Collyn F."/>
            <person name="Croxatto A."/>
            <person name="Ruckert C."/>
            <person name="Polkinghorne A."/>
            <person name="Kebbi-Beghdadi C."/>
            <person name="Goesmann A."/>
            <person name="Vaughan L."/>
            <person name="Greub G."/>
        </authorList>
    </citation>
    <scope>NUCLEOTIDE SEQUENCE [LARGE SCALE GENOMIC DNA]</scope>
    <source>
        <strain evidence="13">ATCC VR-1470 / WSU 86-1044</strain>
    </source>
</reference>
<dbReference type="eggNOG" id="COG0688">
    <property type="taxonomic scope" value="Bacteria"/>
</dbReference>
<evidence type="ECO:0000256" key="1">
    <source>
        <dbReference type="ARBA" id="ARBA00005189"/>
    </source>
</evidence>
<comment type="pathway">
    <text evidence="1">Lipid metabolism.</text>
</comment>
<evidence type="ECO:0000256" key="2">
    <source>
        <dbReference type="ARBA" id="ARBA00022516"/>
    </source>
</evidence>
<dbReference type="RefSeq" id="WP_013181211.1">
    <property type="nucleotide sequence ID" value="NC_014225.1"/>
</dbReference>
<dbReference type="UniPathway" id="UPA00558">
    <property type="reaction ID" value="UER00616"/>
</dbReference>
<keyword evidence="4 11" id="KW-0443">Lipid metabolism</keyword>
<keyword evidence="5 11" id="KW-0472">Membrane</keyword>
<feature type="active site" description="Charge relay system; for autoendoproteolytic cleavage activity" evidence="11">
    <location>
        <position position="172"/>
    </location>
</feature>
<feature type="active site" description="Charge relay system; for autoendoproteolytic cleavage activity" evidence="11">
    <location>
        <position position="259"/>
    </location>
</feature>
<dbReference type="HOGENOM" id="CLU_029061_2_2_0"/>
<evidence type="ECO:0000256" key="7">
    <source>
        <dbReference type="ARBA" id="ARBA00023209"/>
    </source>
</evidence>
<keyword evidence="9 11" id="KW-1208">Phospholipid metabolism</keyword>
<evidence type="ECO:0000256" key="3">
    <source>
        <dbReference type="ARBA" id="ARBA00022793"/>
    </source>
</evidence>
<keyword evidence="13" id="KW-1185">Reference proteome</keyword>
<feature type="active site" description="Charge relay system; for autoendoproteolytic cleavage activity" evidence="11">
    <location>
        <position position="116"/>
    </location>
</feature>
<evidence type="ECO:0000256" key="9">
    <source>
        <dbReference type="ARBA" id="ARBA00023264"/>
    </source>
</evidence>
<comment type="pathway">
    <text evidence="11">Phospholipid metabolism; phosphatidylethanolamine biosynthesis; phosphatidylethanolamine from CDP-diacylglycerol: step 2/2.</text>
</comment>
<feature type="site" description="Cleavage (non-hydrolytic); by autocatalysis" evidence="11">
    <location>
        <begin position="258"/>
        <end position="259"/>
    </location>
</feature>
<dbReference type="EMBL" id="CP001928">
    <property type="protein sequence ID" value="ADI37483.1"/>
    <property type="molecule type" value="Genomic_DNA"/>
</dbReference>
<comment type="similarity">
    <text evidence="11">Belongs to the phosphatidylserine decarboxylase family. PSD-B subfamily. Prokaryotic type II sub-subfamily.</text>
</comment>
<dbReference type="GO" id="GO:0004609">
    <property type="term" value="F:phosphatidylserine decarboxylase activity"/>
    <property type="evidence" value="ECO:0007669"/>
    <property type="project" value="UniProtKB-UniRule"/>
</dbReference>
<dbReference type="KEGG" id="wch:wcw_0108"/>
<dbReference type="HAMAP" id="MF_00663">
    <property type="entry name" value="PS_decarb_PSD_B_type2"/>
    <property type="match status" value="1"/>
</dbReference>